<accession>A0ABX7MFY0</accession>
<dbReference type="Gene3D" id="1.25.40.10">
    <property type="entry name" value="Tetratricopeptide repeat domain"/>
    <property type="match status" value="1"/>
</dbReference>
<dbReference type="SUPFAM" id="SSF144059">
    <property type="entry name" value="ImpE-like"/>
    <property type="match status" value="1"/>
</dbReference>
<dbReference type="Proteomes" id="UP000663570">
    <property type="component" value="Chromosome"/>
</dbReference>
<organism evidence="1 2">
    <name type="scientific">Niveibacterium microcysteis</name>
    <dbReference type="NCBI Taxonomy" id="2811415"/>
    <lineage>
        <taxon>Bacteria</taxon>
        <taxon>Pseudomonadati</taxon>
        <taxon>Pseudomonadota</taxon>
        <taxon>Betaproteobacteria</taxon>
        <taxon>Rhodocyclales</taxon>
        <taxon>Rhodocyclaceae</taxon>
        <taxon>Niveibacterium</taxon>
    </lineage>
</organism>
<sequence>MNPVAAAEQAIRDADPDLALKYLQDGVRGNPADPKLRVFLFQLLSVQGQWDRALNQLNVAAELDASTLAMAQMYREALRCEALRNDVFAGRRSPLVFGMPEQWLALLIESLLAAGQGDAARATALREQAFNDAPPSAGTIDGEAFSWIADADMRLGPVCEAVINGKYYFVPYSALAKIDIEPPEDLRDLVWMPAHFLFTNGGEAVGVIPTRYPGSEQDPDPLIRLARKTDWVEVSNGVFHGLGQRVLTTNVSEKPLMNIREIAFSPTAVA</sequence>
<keyword evidence="2" id="KW-1185">Reference proteome</keyword>
<reference evidence="1 2" key="1">
    <citation type="submission" date="2021-02" db="EMBL/GenBank/DDBJ databases">
        <title>Niveibacterium changnyeongensis HC41.</title>
        <authorList>
            <person name="Kang M."/>
        </authorList>
    </citation>
    <scope>NUCLEOTIDE SEQUENCE [LARGE SCALE GENOMIC DNA]</scope>
    <source>
        <strain evidence="1 2">HC41</strain>
    </source>
</reference>
<name>A0ABX7MFY0_9RHOO</name>
<dbReference type="RefSeq" id="WP_206256301.1">
    <property type="nucleotide sequence ID" value="NZ_CP071060.1"/>
</dbReference>
<protein>
    <submittedName>
        <fullName evidence="1">Virulence protein SciE type</fullName>
    </submittedName>
</protein>
<evidence type="ECO:0000313" key="2">
    <source>
        <dbReference type="Proteomes" id="UP000663570"/>
    </source>
</evidence>
<dbReference type="PIRSF" id="PIRSF029288">
    <property type="entry name" value="SciE_ImpE"/>
    <property type="match status" value="1"/>
</dbReference>
<dbReference type="InterPro" id="IPR011990">
    <property type="entry name" value="TPR-like_helical_dom_sf"/>
</dbReference>
<dbReference type="Pfam" id="PF07024">
    <property type="entry name" value="ImpE"/>
    <property type="match status" value="1"/>
</dbReference>
<gene>
    <name evidence="1" type="ORF">JY500_10425</name>
</gene>
<dbReference type="EMBL" id="CP071060">
    <property type="protein sequence ID" value="QSI78992.1"/>
    <property type="molecule type" value="Genomic_DNA"/>
</dbReference>
<proteinExistence type="predicted"/>
<evidence type="ECO:0000313" key="1">
    <source>
        <dbReference type="EMBL" id="QSI78992.1"/>
    </source>
</evidence>
<dbReference type="InterPro" id="IPR009211">
    <property type="entry name" value="TagJ"/>
</dbReference>